<feature type="signal peptide" evidence="1">
    <location>
        <begin position="1"/>
        <end position="18"/>
    </location>
</feature>
<organism evidence="2 3">
    <name type="scientific">Romanomermis culicivorax</name>
    <name type="common">Nematode worm</name>
    <dbReference type="NCBI Taxonomy" id="13658"/>
    <lineage>
        <taxon>Eukaryota</taxon>
        <taxon>Metazoa</taxon>
        <taxon>Ecdysozoa</taxon>
        <taxon>Nematoda</taxon>
        <taxon>Enoplea</taxon>
        <taxon>Dorylaimia</taxon>
        <taxon>Mermithida</taxon>
        <taxon>Mermithoidea</taxon>
        <taxon>Mermithidae</taxon>
        <taxon>Romanomermis</taxon>
    </lineage>
</organism>
<evidence type="ECO:0000313" key="2">
    <source>
        <dbReference type="Proteomes" id="UP000887565"/>
    </source>
</evidence>
<protein>
    <submittedName>
        <fullName evidence="3">Uncharacterized protein</fullName>
    </submittedName>
</protein>
<sequence length="110" mass="12025">MIIISSVVCGCIWAITGAADNGVSKDVVLAVVVGALVSYNLDINQNTGYEHIRVHFTGLGLIKTDDDGFRGQHKFIECVPIIGSSCEGVKHDISEDRYLRILELLMLYEA</sequence>
<dbReference type="WBParaSite" id="nRc.2.0.1.t11971-RA">
    <property type="protein sequence ID" value="nRc.2.0.1.t11971-RA"/>
    <property type="gene ID" value="nRc.2.0.1.g11971"/>
</dbReference>
<name>A0A915IFG7_ROMCU</name>
<dbReference type="AlphaFoldDB" id="A0A915IFG7"/>
<feature type="chain" id="PRO_5037479251" evidence="1">
    <location>
        <begin position="19"/>
        <end position="110"/>
    </location>
</feature>
<keyword evidence="1" id="KW-0732">Signal</keyword>
<keyword evidence="2" id="KW-1185">Reference proteome</keyword>
<reference evidence="3" key="1">
    <citation type="submission" date="2022-11" db="UniProtKB">
        <authorList>
            <consortium name="WormBaseParasite"/>
        </authorList>
    </citation>
    <scope>IDENTIFICATION</scope>
</reference>
<accession>A0A915IFG7</accession>
<evidence type="ECO:0000313" key="3">
    <source>
        <dbReference type="WBParaSite" id="nRc.2.0.1.t11971-RA"/>
    </source>
</evidence>
<proteinExistence type="predicted"/>
<dbReference type="Proteomes" id="UP000887565">
    <property type="component" value="Unplaced"/>
</dbReference>
<evidence type="ECO:0000256" key="1">
    <source>
        <dbReference type="SAM" id="SignalP"/>
    </source>
</evidence>